<dbReference type="OrthoDB" id="9875503at2"/>
<sequence length="73" mass="8315">MQFNSNKKLYLSFVLDQDAYFDKVKAYSSSGEEIGFNRSVGNDVFFYCHYSDKPLGDAVFEGIRSNGNVEKLN</sequence>
<dbReference type="STRING" id="759851.SAMN04244570_3213"/>
<dbReference type="RefSeq" id="WP_009498969.1">
    <property type="nucleotide sequence ID" value="NZ_GL982999.1"/>
</dbReference>
<dbReference type="EMBL" id="AFPZ01000070">
    <property type="protein sequence ID" value="EGQ25195.1"/>
    <property type="molecule type" value="Genomic_DNA"/>
</dbReference>
<evidence type="ECO:0000313" key="1">
    <source>
        <dbReference type="EMBL" id="EGQ25195.1"/>
    </source>
</evidence>
<proteinExistence type="predicted"/>
<gene>
    <name evidence="1" type="ORF">HMPREF9372_2292</name>
</gene>
<evidence type="ECO:0000313" key="2">
    <source>
        <dbReference type="Proteomes" id="UP000005316"/>
    </source>
</evidence>
<accession>F9DU11</accession>
<comment type="caution">
    <text evidence="1">The sequence shown here is derived from an EMBL/GenBank/DDBJ whole genome shotgun (WGS) entry which is preliminary data.</text>
</comment>
<dbReference type="Proteomes" id="UP000005316">
    <property type="component" value="Unassembled WGS sequence"/>
</dbReference>
<name>F9DU11_9BACL</name>
<reference evidence="1 2" key="1">
    <citation type="submission" date="2011-04" db="EMBL/GenBank/DDBJ databases">
        <authorList>
            <person name="Muzny D."/>
            <person name="Qin X."/>
            <person name="Deng J."/>
            <person name="Jiang H."/>
            <person name="Liu Y."/>
            <person name="Qu J."/>
            <person name="Song X.-Z."/>
            <person name="Zhang L."/>
            <person name="Thornton R."/>
            <person name="Coyle M."/>
            <person name="Francisco L."/>
            <person name="Jackson L."/>
            <person name="Javaid M."/>
            <person name="Korchina V."/>
            <person name="Kovar C."/>
            <person name="Mata R."/>
            <person name="Mathew T."/>
            <person name="Ngo R."/>
            <person name="Nguyen L."/>
            <person name="Nguyen N."/>
            <person name="Okwuonu G."/>
            <person name="Ongeri F."/>
            <person name="Pham C."/>
            <person name="Simmons D."/>
            <person name="Wilczek-Boney K."/>
            <person name="Hale W."/>
            <person name="Jakkamsetti A."/>
            <person name="Pham P."/>
            <person name="Ruth R."/>
            <person name="San Lucas F."/>
            <person name="Warren J."/>
            <person name="Zhang J."/>
            <person name="Zhao Z."/>
            <person name="Zhou C."/>
            <person name="Zhu D."/>
            <person name="Lee S."/>
            <person name="Bess C."/>
            <person name="Blankenburg K."/>
            <person name="Forbes L."/>
            <person name="Fu Q."/>
            <person name="Gubbala S."/>
            <person name="Hirani K."/>
            <person name="Jayaseelan J.C."/>
            <person name="Lara F."/>
            <person name="Munidasa M."/>
            <person name="Palculict T."/>
            <person name="Patil S."/>
            <person name="Pu L.-L."/>
            <person name="Saada N."/>
            <person name="Tang L."/>
            <person name="Weissenberger G."/>
            <person name="Zhu Y."/>
            <person name="Hemphill L."/>
            <person name="Shang Y."/>
            <person name="Youmans B."/>
            <person name="Ayvaz T."/>
            <person name="Ross M."/>
            <person name="Santibanez J."/>
            <person name="Aqrawi P."/>
            <person name="Gross S."/>
            <person name="Joshi V."/>
            <person name="Fowler G."/>
            <person name="Nazareth L."/>
            <person name="Reid J."/>
            <person name="Worley K."/>
            <person name="Petrosino J."/>
            <person name="Highlander S."/>
            <person name="Gibbs R."/>
        </authorList>
    </citation>
    <scope>NUCLEOTIDE SEQUENCE [LARGE SCALE GENOMIC DNA]</scope>
    <source>
        <strain evidence="1 2">2681</strain>
    </source>
</reference>
<protein>
    <submittedName>
        <fullName evidence="1">Uncharacterized protein</fullName>
    </submittedName>
</protein>
<dbReference type="AlphaFoldDB" id="F9DU11"/>
<dbReference type="HOGENOM" id="CLU_2702979_0_0_9"/>
<organism evidence="1 2">
    <name type="scientific">Sporosarcina newyorkensis 2681</name>
    <dbReference type="NCBI Taxonomy" id="1027292"/>
    <lineage>
        <taxon>Bacteria</taxon>
        <taxon>Bacillati</taxon>
        <taxon>Bacillota</taxon>
        <taxon>Bacilli</taxon>
        <taxon>Bacillales</taxon>
        <taxon>Caryophanaceae</taxon>
        <taxon>Sporosarcina</taxon>
    </lineage>
</organism>